<dbReference type="Pfam" id="PF01161">
    <property type="entry name" value="PBP"/>
    <property type="match status" value="1"/>
</dbReference>
<gene>
    <name evidence="3" type="ORF">BN869_000010477_1</name>
</gene>
<name>A0A0B7KBG0_BIOOC</name>
<evidence type="ECO:0000256" key="2">
    <source>
        <dbReference type="SAM" id="SignalP"/>
    </source>
</evidence>
<evidence type="ECO:0000256" key="1">
    <source>
        <dbReference type="SAM" id="MobiDB-lite"/>
    </source>
</evidence>
<proteinExistence type="predicted"/>
<dbReference type="Gene3D" id="3.90.280.10">
    <property type="entry name" value="PEBP-like"/>
    <property type="match status" value="1"/>
</dbReference>
<dbReference type="EMBL" id="CDPU01000042">
    <property type="protein sequence ID" value="CEO54419.1"/>
    <property type="molecule type" value="Genomic_DNA"/>
</dbReference>
<evidence type="ECO:0000313" key="3">
    <source>
        <dbReference type="EMBL" id="CEO54419.1"/>
    </source>
</evidence>
<feature type="signal peptide" evidence="2">
    <location>
        <begin position="1"/>
        <end position="20"/>
    </location>
</feature>
<protein>
    <recommendedName>
        <fullName evidence="4">PEBP-like protein</fullName>
    </recommendedName>
</protein>
<evidence type="ECO:0008006" key="4">
    <source>
        <dbReference type="Google" id="ProtNLM"/>
    </source>
</evidence>
<organism evidence="3">
    <name type="scientific">Bionectria ochroleuca</name>
    <name type="common">Gliocladium roseum</name>
    <dbReference type="NCBI Taxonomy" id="29856"/>
    <lineage>
        <taxon>Eukaryota</taxon>
        <taxon>Fungi</taxon>
        <taxon>Dikarya</taxon>
        <taxon>Ascomycota</taxon>
        <taxon>Pezizomycotina</taxon>
        <taxon>Sordariomycetes</taxon>
        <taxon>Hypocreomycetidae</taxon>
        <taxon>Hypocreales</taxon>
        <taxon>Bionectriaceae</taxon>
        <taxon>Clonostachys</taxon>
    </lineage>
</organism>
<dbReference type="InterPro" id="IPR035810">
    <property type="entry name" value="PEBP_euk"/>
</dbReference>
<sequence length="233" mass="24076">MKFAVLSTVGSLAIVGPTLAQTPPGFSPATTETFTVKFGNTAVTAGNAIKLEDTAVAPTIDFGDVSGNSAHVVTMLDLDAPMGDADRSYSPLLHWMASIPSGDKSSVTAKDVAPYAGPQPPVGYGPHRYVLLLLIDPSAEFHLPSGFENQTYADVTSRLMFPLEKFIAAGNFQVAAANWFTTENTTATPTNSSGPTNSSSPSTSAPVTAGATGLQASVAGALLALMSLQIFHL</sequence>
<dbReference type="SUPFAM" id="SSF49777">
    <property type="entry name" value="PEBP-like"/>
    <property type="match status" value="1"/>
</dbReference>
<accession>A0A0B7KBG0</accession>
<keyword evidence="2" id="KW-0732">Signal</keyword>
<dbReference type="InterPro" id="IPR008914">
    <property type="entry name" value="PEBP"/>
</dbReference>
<feature type="chain" id="PRO_5002118043" description="PEBP-like protein" evidence="2">
    <location>
        <begin position="21"/>
        <end position="233"/>
    </location>
</feature>
<dbReference type="CDD" id="cd00866">
    <property type="entry name" value="PEBP_euk"/>
    <property type="match status" value="1"/>
</dbReference>
<dbReference type="PANTHER" id="PTHR11362">
    <property type="entry name" value="PHOSPHATIDYLETHANOLAMINE-BINDING PROTEIN"/>
    <property type="match status" value="1"/>
</dbReference>
<dbReference type="InterPro" id="IPR036610">
    <property type="entry name" value="PEBP-like_sf"/>
</dbReference>
<reference evidence="3" key="1">
    <citation type="submission" date="2015-01" db="EMBL/GenBank/DDBJ databases">
        <authorList>
            <person name="Durling Mikael"/>
        </authorList>
    </citation>
    <scope>NUCLEOTIDE SEQUENCE</scope>
</reference>
<feature type="region of interest" description="Disordered" evidence="1">
    <location>
        <begin position="185"/>
        <end position="207"/>
    </location>
</feature>
<dbReference type="AlphaFoldDB" id="A0A0B7KBG0"/>
<dbReference type="PANTHER" id="PTHR11362:SF82">
    <property type="entry name" value="PHOSPHATIDYLETHANOLAMINE-BINDING PROTEIN 4"/>
    <property type="match status" value="1"/>
</dbReference>